<sequence length="221" mass="23775">MSWLNGGSAVTEEAPAPLALYAVYPSPGERSASVHGRLLPGLLNGRCLLRTVSARGLPLFLAFFFLRRVLYGALAVPPFPAGCRLARGQSLRARRPSGTTDLCGPLPRPDVGLTFGVRSSCATSSWRAVGLLTTGAGDRARAEQCDAGKEHQEVGLLQEEDTEQESVKNPFKESDTGSQEGGALHFDSANQKKRVIHQSSGQDAETEGDANGYDEERWFED</sequence>
<comment type="caution">
    <text evidence="2">The sequence shown here is derived from an EMBL/GenBank/DDBJ whole genome shotgun (WGS) entry which is preliminary data.</text>
</comment>
<gene>
    <name evidence="2" type="ORF">NDU88_006530</name>
</gene>
<organism evidence="2 3">
    <name type="scientific">Pleurodeles waltl</name>
    <name type="common">Iberian ribbed newt</name>
    <dbReference type="NCBI Taxonomy" id="8319"/>
    <lineage>
        <taxon>Eukaryota</taxon>
        <taxon>Metazoa</taxon>
        <taxon>Chordata</taxon>
        <taxon>Craniata</taxon>
        <taxon>Vertebrata</taxon>
        <taxon>Euteleostomi</taxon>
        <taxon>Amphibia</taxon>
        <taxon>Batrachia</taxon>
        <taxon>Caudata</taxon>
        <taxon>Salamandroidea</taxon>
        <taxon>Salamandridae</taxon>
        <taxon>Pleurodelinae</taxon>
        <taxon>Pleurodeles</taxon>
    </lineage>
</organism>
<evidence type="ECO:0000313" key="2">
    <source>
        <dbReference type="EMBL" id="KAJ1118337.1"/>
    </source>
</evidence>
<proteinExistence type="predicted"/>
<evidence type="ECO:0000313" key="3">
    <source>
        <dbReference type="Proteomes" id="UP001066276"/>
    </source>
</evidence>
<dbReference type="Proteomes" id="UP001066276">
    <property type="component" value="Chromosome 8"/>
</dbReference>
<reference evidence="2" key="1">
    <citation type="journal article" date="2022" name="bioRxiv">
        <title>Sequencing and chromosome-scale assembly of the giantPleurodeles waltlgenome.</title>
        <authorList>
            <person name="Brown T."/>
            <person name="Elewa A."/>
            <person name="Iarovenko S."/>
            <person name="Subramanian E."/>
            <person name="Araus A.J."/>
            <person name="Petzold A."/>
            <person name="Susuki M."/>
            <person name="Suzuki K.-i.T."/>
            <person name="Hayashi T."/>
            <person name="Toyoda A."/>
            <person name="Oliveira C."/>
            <person name="Osipova E."/>
            <person name="Leigh N.D."/>
            <person name="Simon A."/>
            <person name="Yun M.H."/>
        </authorList>
    </citation>
    <scope>NUCLEOTIDE SEQUENCE</scope>
    <source>
        <strain evidence="2">20211129_DDA</strain>
        <tissue evidence="2">Liver</tissue>
    </source>
</reference>
<protein>
    <submittedName>
        <fullName evidence="2">Uncharacterized protein</fullName>
    </submittedName>
</protein>
<accession>A0AAV7NUC1</accession>
<keyword evidence="3" id="KW-1185">Reference proteome</keyword>
<dbReference type="AlphaFoldDB" id="A0AAV7NUC1"/>
<feature type="compositionally biased region" description="Basic and acidic residues" evidence="1">
    <location>
        <begin position="142"/>
        <end position="153"/>
    </location>
</feature>
<feature type="region of interest" description="Disordered" evidence="1">
    <location>
        <begin position="142"/>
        <end position="221"/>
    </location>
</feature>
<name>A0AAV7NUC1_PLEWA</name>
<dbReference type="EMBL" id="JANPWB010000012">
    <property type="protein sequence ID" value="KAJ1118337.1"/>
    <property type="molecule type" value="Genomic_DNA"/>
</dbReference>
<evidence type="ECO:0000256" key="1">
    <source>
        <dbReference type="SAM" id="MobiDB-lite"/>
    </source>
</evidence>